<comment type="caution">
    <text evidence="3">The sequence shown here is derived from an EMBL/GenBank/DDBJ whole genome shotgun (WGS) entry which is preliminary data.</text>
</comment>
<evidence type="ECO:0000313" key="3">
    <source>
        <dbReference type="EMBL" id="MBA0584881.1"/>
    </source>
</evidence>
<sequence>MHFAAQTHACKVTGQIRRFIHVSIDEVYGDTDEDAIVGNHEAFQLLPTNPYSATKAGAEMLVMAYNRSYGLPVITTRGNNVYGPNQFLEKLILKFILLVMRGKTLPIHRDGSNVRSYLHCEDVAETFEVILHKGEAGHVYNVGTKKERRGIDVAKDICKLFSIDPETNIQTGWIGGILDQLCEKHGIPFEYGRGRLKNQTSLMADIQNIKPTHVFNVIARSSVMSETV</sequence>
<dbReference type="EMBL" id="JABEZZ010000004">
    <property type="protein sequence ID" value="MBA0584881.1"/>
    <property type="molecule type" value="Genomic_DNA"/>
</dbReference>
<dbReference type="InterPro" id="IPR036291">
    <property type="entry name" value="NAD(P)-bd_dom_sf"/>
</dbReference>
<feature type="domain" description="NAD-dependent epimerase/dehydratase" evidence="2">
    <location>
        <begin position="9"/>
        <end position="143"/>
    </location>
</feature>
<evidence type="ECO:0000313" key="4">
    <source>
        <dbReference type="Proteomes" id="UP000593578"/>
    </source>
</evidence>
<dbReference type="SUPFAM" id="SSF51735">
    <property type="entry name" value="NAD(P)-binding Rossmann-fold domains"/>
    <property type="match status" value="1"/>
</dbReference>
<name>A0A7J8P6K0_GOSRA</name>
<dbReference type="InterPro" id="IPR001509">
    <property type="entry name" value="Epimerase_deHydtase"/>
</dbReference>
<reference evidence="3 4" key="1">
    <citation type="journal article" date="2019" name="Genome Biol. Evol.">
        <title>Insights into the evolution of the New World diploid cottons (Gossypium, subgenus Houzingenia) based on genome sequencing.</title>
        <authorList>
            <person name="Grover C.E."/>
            <person name="Arick M.A. 2nd"/>
            <person name="Thrash A."/>
            <person name="Conover J.L."/>
            <person name="Sanders W.S."/>
            <person name="Peterson D.G."/>
            <person name="Frelichowski J.E."/>
            <person name="Scheffler J.A."/>
            <person name="Scheffler B.E."/>
            <person name="Wendel J.F."/>
        </authorList>
    </citation>
    <scope>NUCLEOTIDE SEQUENCE [LARGE SCALE GENOMIC DNA]</scope>
    <source>
        <strain evidence="3">8</strain>
        <tissue evidence="3">Leaf</tissue>
    </source>
</reference>
<accession>A0A7J8P6K0</accession>
<dbReference type="Gene3D" id="3.90.25.10">
    <property type="entry name" value="UDP-galactose 4-epimerase, domain 1"/>
    <property type="match status" value="1"/>
</dbReference>
<gene>
    <name evidence="3" type="ORF">Gorai_015676</name>
</gene>
<dbReference type="Proteomes" id="UP000593578">
    <property type="component" value="Unassembled WGS sequence"/>
</dbReference>
<dbReference type="AlphaFoldDB" id="A0A7J8P6K0"/>
<evidence type="ECO:0000256" key="1">
    <source>
        <dbReference type="ARBA" id="ARBA00007637"/>
    </source>
</evidence>
<protein>
    <recommendedName>
        <fullName evidence="2">NAD-dependent epimerase/dehydratase domain-containing protein</fullName>
    </recommendedName>
</protein>
<organism evidence="3 4">
    <name type="scientific">Gossypium raimondii</name>
    <name type="common">Peruvian cotton</name>
    <name type="synonym">Gossypium klotzschianum subsp. raimondii</name>
    <dbReference type="NCBI Taxonomy" id="29730"/>
    <lineage>
        <taxon>Eukaryota</taxon>
        <taxon>Viridiplantae</taxon>
        <taxon>Streptophyta</taxon>
        <taxon>Embryophyta</taxon>
        <taxon>Tracheophyta</taxon>
        <taxon>Spermatophyta</taxon>
        <taxon>Magnoliopsida</taxon>
        <taxon>eudicotyledons</taxon>
        <taxon>Gunneridae</taxon>
        <taxon>Pentapetalae</taxon>
        <taxon>rosids</taxon>
        <taxon>malvids</taxon>
        <taxon>Malvales</taxon>
        <taxon>Malvaceae</taxon>
        <taxon>Malvoideae</taxon>
        <taxon>Gossypium</taxon>
    </lineage>
</organism>
<proteinExistence type="inferred from homology"/>
<dbReference type="PANTHER" id="PTHR43000">
    <property type="entry name" value="DTDP-D-GLUCOSE 4,6-DEHYDRATASE-RELATED"/>
    <property type="match status" value="1"/>
</dbReference>
<evidence type="ECO:0000259" key="2">
    <source>
        <dbReference type="Pfam" id="PF01370"/>
    </source>
</evidence>
<feature type="non-terminal residue" evidence="3">
    <location>
        <position position="228"/>
    </location>
</feature>
<dbReference type="Gene3D" id="3.40.50.720">
    <property type="entry name" value="NAD(P)-binding Rossmann-like Domain"/>
    <property type="match status" value="1"/>
</dbReference>
<dbReference type="Pfam" id="PF01370">
    <property type="entry name" value="Epimerase"/>
    <property type="match status" value="1"/>
</dbReference>
<comment type="similarity">
    <text evidence="1">Belongs to the NAD(P)-dependent epimerase/dehydratase family.</text>
</comment>